<evidence type="ECO:0000313" key="3">
    <source>
        <dbReference type="EMBL" id="MBH0111671.1"/>
    </source>
</evidence>
<keyword evidence="4" id="KW-1185">Reference proteome</keyword>
<comment type="caution">
    <text evidence="3">The sequence shown here is derived from an EMBL/GenBank/DDBJ whole genome shotgun (WGS) entry which is preliminary data.</text>
</comment>
<accession>A0A931MK61</accession>
<organism evidence="3 4">
    <name type="scientific">Novosphingobium aureum</name>
    <dbReference type="NCBI Taxonomy" id="2792964"/>
    <lineage>
        <taxon>Bacteria</taxon>
        <taxon>Pseudomonadati</taxon>
        <taxon>Pseudomonadota</taxon>
        <taxon>Alphaproteobacteria</taxon>
        <taxon>Sphingomonadales</taxon>
        <taxon>Sphingomonadaceae</taxon>
        <taxon>Novosphingobium</taxon>
    </lineage>
</organism>
<dbReference type="RefSeq" id="WP_197160171.1">
    <property type="nucleotide sequence ID" value="NZ_JADZGI010000001.1"/>
</dbReference>
<dbReference type="Proteomes" id="UP000617634">
    <property type="component" value="Unassembled WGS sequence"/>
</dbReference>
<dbReference type="Pfam" id="PF05257">
    <property type="entry name" value="CHAP"/>
    <property type="match status" value="1"/>
</dbReference>
<dbReference type="AlphaFoldDB" id="A0A931MK61"/>
<proteinExistence type="predicted"/>
<protein>
    <submittedName>
        <fullName evidence="3">CHAP domain-containing protein</fullName>
    </submittedName>
</protein>
<feature type="domain" description="Peptidase C51" evidence="2">
    <location>
        <begin position="5"/>
        <end position="126"/>
    </location>
</feature>
<feature type="chain" id="PRO_5037137272" evidence="1">
    <location>
        <begin position="26"/>
        <end position="171"/>
    </location>
</feature>
<dbReference type="InterPro" id="IPR007921">
    <property type="entry name" value="CHAP_dom"/>
</dbReference>
<evidence type="ECO:0000256" key="1">
    <source>
        <dbReference type="SAM" id="SignalP"/>
    </source>
</evidence>
<keyword evidence="1" id="KW-0732">Signal</keyword>
<evidence type="ECO:0000313" key="4">
    <source>
        <dbReference type="Proteomes" id="UP000617634"/>
    </source>
</evidence>
<feature type="signal peptide" evidence="1">
    <location>
        <begin position="1"/>
        <end position="25"/>
    </location>
</feature>
<dbReference type="InterPro" id="IPR038765">
    <property type="entry name" value="Papain-like_cys_pep_sf"/>
</dbReference>
<reference evidence="3" key="1">
    <citation type="submission" date="2020-11" db="EMBL/GenBank/DDBJ databases">
        <title>Novosphingobium aureum sp. nov., a marine bacterium isolated from sediment of a salt flat.</title>
        <authorList>
            <person name="Yoo Y."/>
            <person name="Kim J.-J."/>
        </authorList>
    </citation>
    <scope>NUCLEOTIDE SEQUENCE</scope>
    <source>
        <strain evidence="3">YJ-S2-02</strain>
    </source>
</reference>
<dbReference type="PROSITE" id="PS50911">
    <property type="entry name" value="CHAP"/>
    <property type="match status" value="1"/>
</dbReference>
<name>A0A931MK61_9SPHN</name>
<gene>
    <name evidence="3" type="ORF">I5E68_01735</name>
</gene>
<evidence type="ECO:0000259" key="2">
    <source>
        <dbReference type="PROSITE" id="PS50911"/>
    </source>
</evidence>
<dbReference type="SUPFAM" id="SSF54001">
    <property type="entry name" value="Cysteine proteinases"/>
    <property type="match status" value="1"/>
</dbReference>
<dbReference type="Gene3D" id="3.90.1720.10">
    <property type="entry name" value="endopeptidase domain like (from Nostoc punctiforme)"/>
    <property type="match status" value="1"/>
</dbReference>
<sequence>MKSVPRLLTILAVLVGFGSTATASASVLQCVPYARAESGIAIHGNAATWWSQAEGSYDRGQTPQVGAVLVFRSTAAMPYGHVAVIGKIVDERHVLLDHANWSRPGMIETAAMAEDVSEAGDWSDVRVWYDPIKGMGSRANPTFGFIYAPGHESLSQTTLAKADESTELAGD</sequence>
<dbReference type="EMBL" id="JADZGI010000001">
    <property type="protein sequence ID" value="MBH0111671.1"/>
    <property type="molecule type" value="Genomic_DNA"/>
</dbReference>